<evidence type="ECO:0000313" key="2">
    <source>
        <dbReference type="Proteomes" id="UP000326678"/>
    </source>
</evidence>
<accession>A0A5P8WFC6</accession>
<organism evidence="1 2">
    <name type="scientific">Nostoc sphaeroides CCNUC1</name>
    <dbReference type="NCBI Taxonomy" id="2653204"/>
    <lineage>
        <taxon>Bacteria</taxon>
        <taxon>Bacillati</taxon>
        <taxon>Cyanobacteriota</taxon>
        <taxon>Cyanophyceae</taxon>
        <taxon>Nostocales</taxon>
        <taxon>Nostocaceae</taxon>
        <taxon>Nostoc</taxon>
    </lineage>
</organism>
<keyword evidence="2" id="KW-1185">Reference proteome</keyword>
<sequence length="38" mass="4405">MQKGHLTHLARDYSYNTQKSFNNSAKVMPLARRRVSTP</sequence>
<gene>
    <name evidence="1" type="ORF">GXM_09031</name>
</gene>
<protein>
    <submittedName>
        <fullName evidence="1">Uncharacterized protein</fullName>
    </submittedName>
</protein>
<name>A0A5P8WFC6_9NOSO</name>
<dbReference type="EMBL" id="CP045227">
    <property type="protein sequence ID" value="QFS51537.1"/>
    <property type="molecule type" value="Genomic_DNA"/>
</dbReference>
<dbReference type="KEGG" id="nsh:GXM_09031"/>
<evidence type="ECO:0000313" key="1">
    <source>
        <dbReference type="EMBL" id="QFS51537.1"/>
    </source>
</evidence>
<dbReference type="Proteomes" id="UP000326678">
    <property type="component" value="Chromosome Gxm2"/>
</dbReference>
<reference evidence="1 2" key="1">
    <citation type="submission" date="2019-10" db="EMBL/GenBank/DDBJ databases">
        <title>Genomic and transcriptomic insights into the perfect genentic adaptation of a filamentous nitrogen-fixing cyanobacterium to rice fields.</title>
        <authorList>
            <person name="Chen Z."/>
        </authorList>
    </citation>
    <scope>NUCLEOTIDE SEQUENCE [LARGE SCALE GENOMIC DNA]</scope>
    <source>
        <strain evidence="1">CCNUC1</strain>
    </source>
</reference>
<proteinExistence type="predicted"/>
<dbReference type="AlphaFoldDB" id="A0A5P8WFC6"/>